<organism evidence="3 4">
    <name type="scientific">Escallonia rubra</name>
    <dbReference type="NCBI Taxonomy" id="112253"/>
    <lineage>
        <taxon>Eukaryota</taxon>
        <taxon>Viridiplantae</taxon>
        <taxon>Streptophyta</taxon>
        <taxon>Embryophyta</taxon>
        <taxon>Tracheophyta</taxon>
        <taxon>Spermatophyta</taxon>
        <taxon>Magnoliopsida</taxon>
        <taxon>eudicotyledons</taxon>
        <taxon>Gunneridae</taxon>
        <taxon>Pentapetalae</taxon>
        <taxon>asterids</taxon>
        <taxon>campanulids</taxon>
        <taxon>Escalloniales</taxon>
        <taxon>Escalloniaceae</taxon>
        <taxon>Escallonia</taxon>
    </lineage>
</organism>
<dbReference type="Gene3D" id="3.30.530.20">
    <property type="match status" value="8"/>
</dbReference>
<dbReference type="AlphaFoldDB" id="A0AA88S1K6"/>
<proteinExistence type="inferred from homology"/>
<keyword evidence="4" id="KW-1185">Reference proteome</keyword>
<gene>
    <name evidence="3" type="ORF">RJ640_014748</name>
</gene>
<protein>
    <recommendedName>
        <fullName evidence="2">Bet v I/Major latex protein domain-containing protein</fullName>
    </recommendedName>
</protein>
<sequence>MVAITYDMEVPSSIPAAKIFKAFVLDSDNLIPKILPSAIKSIEIIEGDGGVGSVKLITFGEATSQLKSMKHRVDGLDKENFTYSYSVIEGDALMEGIESISYHVKVVPTPEGGSICKNRSIYETKGDFQLTEEQIKTGKEKALGIFKANIMVAITYDMEVPSSVPAAKIFKAFVLDADNLIPKILPSAIKSVEIIEGDGGVGSVKLITFGEATSQLKSMKHRVDGLDKENFTYSYSIIEGDGLMEGIESISYHVKVVPTPEGGSICKNRSIYETKEGIMGVITYDMEVPSSVPAAKMFKAFVLDSDNLIPKIVPQAIKCVQKLEGDGGVGTIKLISFGEGSQYKSVKHRVDGLDQENFTYSYSIIEGDALADILESISYHIKIVPLADGGSVCKNRSIYNTIGEFDITEEQIKAGKEKAMKMFKAVEAYLQAHPEEQRWRILTKCKAAAGGGGASIMVAITYDMEIPTSVPADKLFKGFILDGDNLVPKILPTAIKSIEILEGDGGAGTIKLITFGERAHLKTLKQKVDSLDKDNLTYSYTISDGAALGSTLESINYHVKIVPSADGGSICKNRSIYNTKGAHLKTIKQKVDSLDKDNLTYSYTIADGAALGSALESINYHVKIVPSADGGSICKNRSIYNTKGAHLKTVKHKVDSLDKDNLTYSYSISEGAALGSALESINYHVKIVPSADGGSIVKNRSIYNTKARVLLLYKDGKINNIHLRNEDQMGAVAYTEEFASPIAAPRLFKALVLDADNLIPKIIPQAIKNIELIEGDGGSQFKFVKHRIDALDKENMAYAYTLIEGDALMDKIESISYEMKIESSPTGGCTGKNVSKYHAKPGIEIKEEDIKAGKEKASGVFKAIEAYLTANPDAYATREAAMTALVGHQTWFSNPPHLTQSSPPLGIGLKVRNMGVIKMSQTFKTKVAPGRMFKALIIDSHNLCPQLMFSSIKSIEYIEGNGEAGSIKQVNFTEASPINYVKHRIDALDEENHTCRYTMFDSDVFMDKMESIAYEVKFEPYGFGGCLCKITSEYRTRENVEIKEEEIEFGKDRAIGMYEVVEAYLLAHPRAYT</sequence>
<dbReference type="PANTHER" id="PTHR31213">
    <property type="entry name" value="OS08G0374000 PROTEIN-RELATED"/>
    <property type="match status" value="1"/>
</dbReference>
<reference evidence="3" key="1">
    <citation type="submission" date="2022-12" db="EMBL/GenBank/DDBJ databases">
        <title>Draft genome assemblies for two species of Escallonia (Escalloniales).</title>
        <authorList>
            <person name="Chanderbali A."/>
            <person name="Dervinis C."/>
            <person name="Anghel I."/>
            <person name="Soltis D."/>
            <person name="Soltis P."/>
            <person name="Zapata F."/>
        </authorList>
    </citation>
    <scope>NUCLEOTIDE SEQUENCE</scope>
    <source>
        <strain evidence="3">UCBG92.1500</strain>
        <tissue evidence="3">Leaf</tissue>
    </source>
</reference>
<evidence type="ECO:0000313" key="3">
    <source>
        <dbReference type="EMBL" id="KAK2990296.1"/>
    </source>
</evidence>
<comment type="caution">
    <text evidence="3">The sequence shown here is derived from an EMBL/GenBank/DDBJ whole genome shotgun (WGS) entry which is preliminary data.</text>
</comment>
<name>A0AA88S1K6_9ASTE</name>
<dbReference type="GO" id="GO:0006952">
    <property type="term" value="P:defense response"/>
    <property type="evidence" value="ECO:0007669"/>
    <property type="project" value="InterPro"/>
</dbReference>
<dbReference type="FunFam" id="3.30.530.20:FF:000007">
    <property type="entry name" value="Major pollen allergen Bet v 1-A"/>
    <property type="match status" value="6"/>
</dbReference>
<dbReference type="EMBL" id="JAVXUO010000661">
    <property type="protein sequence ID" value="KAK2990296.1"/>
    <property type="molecule type" value="Genomic_DNA"/>
</dbReference>
<dbReference type="PROSITE" id="PS00451">
    <property type="entry name" value="PATHOGENESIS_BETVI"/>
    <property type="match status" value="4"/>
</dbReference>
<dbReference type="InterPro" id="IPR050279">
    <property type="entry name" value="Plant_def-hormone_signal"/>
</dbReference>
<dbReference type="GO" id="GO:0009738">
    <property type="term" value="P:abscisic acid-activated signaling pathway"/>
    <property type="evidence" value="ECO:0007669"/>
    <property type="project" value="InterPro"/>
</dbReference>
<evidence type="ECO:0000256" key="1">
    <source>
        <dbReference type="ARBA" id="ARBA00009744"/>
    </source>
</evidence>
<dbReference type="GO" id="GO:0005737">
    <property type="term" value="C:cytoplasm"/>
    <property type="evidence" value="ECO:0007669"/>
    <property type="project" value="TreeGrafter"/>
</dbReference>
<dbReference type="GO" id="GO:0038023">
    <property type="term" value="F:signaling receptor activity"/>
    <property type="evidence" value="ECO:0007669"/>
    <property type="project" value="InterPro"/>
</dbReference>
<dbReference type="PANTHER" id="PTHR31213:SF55">
    <property type="entry name" value="STRESS-INDUCED PROTEIN SAM22"/>
    <property type="match status" value="1"/>
</dbReference>
<dbReference type="SUPFAM" id="SSF55961">
    <property type="entry name" value="Bet v1-like"/>
    <property type="match status" value="8"/>
</dbReference>
<feature type="domain" description="Bet v I/Major latex protein" evidence="2">
    <location>
        <begin position="1"/>
        <end position="148"/>
    </location>
</feature>
<dbReference type="InterPro" id="IPR000916">
    <property type="entry name" value="Bet_v_I/MLP"/>
</dbReference>
<dbReference type="Proteomes" id="UP001187471">
    <property type="component" value="Unassembled WGS sequence"/>
</dbReference>
<evidence type="ECO:0000313" key="4">
    <source>
        <dbReference type="Proteomes" id="UP001187471"/>
    </source>
</evidence>
<feature type="domain" description="Bet v I/Major latex protein" evidence="2">
    <location>
        <begin position="457"/>
        <end position="602"/>
    </location>
</feature>
<dbReference type="GO" id="GO:0010427">
    <property type="term" value="F:abscisic acid binding"/>
    <property type="evidence" value="ECO:0007669"/>
    <property type="project" value="InterPro"/>
</dbReference>
<dbReference type="PRINTS" id="PR00634">
    <property type="entry name" value="BETALLERGEN"/>
</dbReference>
<dbReference type="InterPro" id="IPR023393">
    <property type="entry name" value="START-like_dom_sf"/>
</dbReference>
<dbReference type="GO" id="GO:0004864">
    <property type="term" value="F:protein phosphatase inhibitor activity"/>
    <property type="evidence" value="ECO:0007669"/>
    <property type="project" value="InterPro"/>
</dbReference>
<dbReference type="InterPro" id="IPR024949">
    <property type="entry name" value="Bet_v_I_allergen"/>
</dbReference>
<dbReference type="GO" id="GO:0005634">
    <property type="term" value="C:nucleus"/>
    <property type="evidence" value="ECO:0007669"/>
    <property type="project" value="TreeGrafter"/>
</dbReference>
<accession>A0AA88S1K6</accession>
<dbReference type="Pfam" id="PF00407">
    <property type="entry name" value="Bet_v_1"/>
    <property type="match status" value="8"/>
</dbReference>
<feature type="domain" description="Bet v I/Major latex protein" evidence="2">
    <location>
        <begin position="151"/>
        <end position="312"/>
    </location>
</feature>
<dbReference type="SMART" id="SM01037">
    <property type="entry name" value="Bet_v_1"/>
    <property type="match status" value="3"/>
</dbReference>
<comment type="similarity">
    <text evidence="1">Belongs to the BetVI family.</text>
</comment>
<dbReference type="CDD" id="cd07816">
    <property type="entry name" value="Bet_v1-like"/>
    <property type="match status" value="6"/>
</dbReference>
<evidence type="ECO:0000259" key="2">
    <source>
        <dbReference type="SMART" id="SM01037"/>
    </source>
</evidence>